<keyword evidence="2" id="KW-0238">DNA-binding</keyword>
<dbReference type="Gene3D" id="1.10.10.10">
    <property type="entry name" value="Winged helix-like DNA-binding domain superfamily/Winged helix DNA-binding domain"/>
    <property type="match status" value="1"/>
</dbReference>
<feature type="domain" description="HTH marR-type" evidence="4">
    <location>
        <begin position="25"/>
        <end position="157"/>
    </location>
</feature>
<name>A0A916TRW4_9SPHN</name>
<sequence>MTSPADKTSAECPKDPFMEGDLSHRRRVSLRMTVIARLQRNNFDRKVTDLNVTRSQWAMIAVVARYPGSTQRTVAEYLEMSEASAGRLIDRLCADGLLERRDRRDDRRARAVYLTDAAGPLLEKLGKIANESEERMFQGFSDEEIERLLDYMNRIYENVSRG</sequence>
<accession>A0A916TRW4</accession>
<gene>
    <name evidence="5" type="ORF">GCM10011494_16860</name>
</gene>
<dbReference type="PANTHER" id="PTHR33164">
    <property type="entry name" value="TRANSCRIPTIONAL REGULATOR, MARR FAMILY"/>
    <property type="match status" value="1"/>
</dbReference>
<keyword evidence="3" id="KW-0804">Transcription</keyword>
<dbReference type="GO" id="GO:0003700">
    <property type="term" value="F:DNA-binding transcription factor activity"/>
    <property type="evidence" value="ECO:0007669"/>
    <property type="project" value="InterPro"/>
</dbReference>
<proteinExistence type="predicted"/>
<dbReference type="PANTHER" id="PTHR33164:SF64">
    <property type="entry name" value="TRANSCRIPTIONAL REGULATOR SLYA"/>
    <property type="match status" value="1"/>
</dbReference>
<dbReference type="InterPro" id="IPR000835">
    <property type="entry name" value="HTH_MarR-typ"/>
</dbReference>
<evidence type="ECO:0000256" key="2">
    <source>
        <dbReference type="ARBA" id="ARBA00023125"/>
    </source>
</evidence>
<reference evidence="5" key="1">
    <citation type="journal article" date="2014" name="Int. J. Syst. Evol. Microbiol.">
        <title>Complete genome sequence of Corynebacterium casei LMG S-19264T (=DSM 44701T), isolated from a smear-ripened cheese.</title>
        <authorList>
            <consortium name="US DOE Joint Genome Institute (JGI-PGF)"/>
            <person name="Walter F."/>
            <person name="Albersmeier A."/>
            <person name="Kalinowski J."/>
            <person name="Ruckert C."/>
        </authorList>
    </citation>
    <scope>NUCLEOTIDE SEQUENCE</scope>
    <source>
        <strain evidence="5">CGMCC 1.15095</strain>
    </source>
</reference>
<evidence type="ECO:0000313" key="5">
    <source>
        <dbReference type="EMBL" id="GGB99047.1"/>
    </source>
</evidence>
<dbReference type="AlphaFoldDB" id="A0A916TRW4"/>
<comment type="caution">
    <text evidence="5">The sequence shown here is derived from an EMBL/GenBank/DDBJ whole genome shotgun (WGS) entry which is preliminary data.</text>
</comment>
<protein>
    <submittedName>
        <fullName evidence="5">Transcriptional regulator</fullName>
    </submittedName>
</protein>
<dbReference type="InterPro" id="IPR036390">
    <property type="entry name" value="WH_DNA-bd_sf"/>
</dbReference>
<dbReference type="GO" id="GO:0003677">
    <property type="term" value="F:DNA binding"/>
    <property type="evidence" value="ECO:0007669"/>
    <property type="project" value="UniProtKB-KW"/>
</dbReference>
<dbReference type="SUPFAM" id="SSF46785">
    <property type="entry name" value="Winged helix' DNA-binding domain"/>
    <property type="match status" value="1"/>
</dbReference>
<dbReference type="Proteomes" id="UP000608154">
    <property type="component" value="Unassembled WGS sequence"/>
</dbReference>
<dbReference type="Pfam" id="PF12802">
    <property type="entry name" value="MarR_2"/>
    <property type="match status" value="1"/>
</dbReference>
<evidence type="ECO:0000256" key="1">
    <source>
        <dbReference type="ARBA" id="ARBA00023015"/>
    </source>
</evidence>
<evidence type="ECO:0000259" key="4">
    <source>
        <dbReference type="PROSITE" id="PS50995"/>
    </source>
</evidence>
<dbReference type="PROSITE" id="PS50995">
    <property type="entry name" value="HTH_MARR_2"/>
    <property type="match status" value="1"/>
</dbReference>
<reference evidence="5" key="2">
    <citation type="submission" date="2020-09" db="EMBL/GenBank/DDBJ databases">
        <authorList>
            <person name="Sun Q."/>
            <person name="Zhou Y."/>
        </authorList>
    </citation>
    <scope>NUCLEOTIDE SEQUENCE</scope>
    <source>
        <strain evidence="5">CGMCC 1.15095</strain>
    </source>
</reference>
<dbReference type="GO" id="GO:0006950">
    <property type="term" value="P:response to stress"/>
    <property type="evidence" value="ECO:0007669"/>
    <property type="project" value="TreeGrafter"/>
</dbReference>
<organism evidence="5 6">
    <name type="scientific">Novosphingobium endophyticum</name>
    <dbReference type="NCBI Taxonomy" id="1955250"/>
    <lineage>
        <taxon>Bacteria</taxon>
        <taxon>Pseudomonadati</taxon>
        <taxon>Pseudomonadota</taxon>
        <taxon>Alphaproteobacteria</taxon>
        <taxon>Sphingomonadales</taxon>
        <taxon>Sphingomonadaceae</taxon>
        <taxon>Novosphingobium</taxon>
    </lineage>
</organism>
<dbReference type="InterPro" id="IPR036388">
    <property type="entry name" value="WH-like_DNA-bd_sf"/>
</dbReference>
<dbReference type="PRINTS" id="PR00598">
    <property type="entry name" value="HTHMARR"/>
</dbReference>
<dbReference type="EMBL" id="BMHK01000009">
    <property type="protein sequence ID" value="GGB99047.1"/>
    <property type="molecule type" value="Genomic_DNA"/>
</dbReference>
<keyword evidence="1" id="KW-0805">Transcription regulation</keyword>
<dbReference type="InterPro" id="IPR039422">
    <property type="entry name" value="MarR/SlyA-like"/>
</dbReference>
<keyword evidence="6" id="KW-1185">Reference proteome</keyword>
<dbReference type="RefSeq" id="WP_229736255.1">
    <property type="nucleotide sequence ID" value="NZ_BMHK01000009.1"/>
</dbReference>
<dbReference type="SMART" id="SM00347">
    <property type="entry name" value="HTH_MARR"/>
    <property type="match status" value="1"/>
</dbReference>
<evidence type="ECO:0000313" key="6">
    <source>
        <dbReference type="Proteomes" id="UP000608154"/>
    </source>
</evidence>
<evidence type="ECO:0000256" key="3">
    <source>
        <dbReference type="ARBA" id="ARBA00023163"/>
    </source>
</evidence>